<dbReference type="EMBL" id="JASPKZ010010660">
    <property type="protein sequence ID" value="KAJ9574012.1"/>
    <property type="molecule type" value="Genomic_DNA"/>
</dbReference>
<evidence type="ECO:0000313" key="2">
    <source>
        <dbReference type="EMBL" id="KAJ9574012.1"/>
    </source>
</evidence>
<evidence type="ECO:0000313" key="3">
    <source>
        <dbReference type="Proteomes" id="UP001233999"/>
    </source>
</evidence>
<dbReference type="AlphaFoldDB" id="A0AAD7Z587"/>
<accession>A0AAD7Z587</accession>
<reference evidence="2" key="1">
    <citation type="journal article" date="2023" name="IScience">
        <title>Live-bearing cockroach genome reveals convergent evolutionary mechanisms linked to viviparity in insects and beyond.</title>
        <authorList>
            <person name="Fouks B."/>
            <person name="Harrison M.C."/>
            <person name="Mikhailova A.A."/>
            <person name="Marchal E."/>
            <person name="English S."/>
            <person name="Carruthers M."/>
            <person name="Jennings E.C."/>
            <person name="Chiamaka E.L."/>
            <person name="Frigard R.A."/>
            <person name="Pippel M."/>
            <person name="Attardo G.M."/>
            <person name="Benoit J.B."/>
            <person name="Bornberg-Bauer E."/>
            <person name="Tobe S.S."/>
        </authorList>
    </citation>
    <scope>NUCLEOTIDE SEQUENCE</scope>
    <source>
        <strain evidence="2">Stay&amp;Tobe</strain>
    </source>
</reference>
<comment type="caution">
    <text evidence="2">The sequence shown here is derived from an EMBL/GenBank/DDBJ whole genome shotgun (WGS) entry which is preliminary data.</text>
</comment>
<protein>
    <submittedName>
        <fullName evidence="2">Uncharacterized protein</fullName>
    </submittedName>
</protein>
<name>A0AAD7Z587_DIPPU</name>
<feature type="region of interest" description="Disordered" evidence="1">
    <location>
        <begin position="47"/>
        <end position="110"/>
    </location>
</feature>
<gene>
    <name evidence="2" type="ORF">L9F63_008609</name>
</gene>
<sequence length="153" mass="16037">MSLPMSGGMVMGPGGMAPLRGSLRPGGMMRMQQMGGNVFGLPSSPGQPVGEQIFGGGPNQSMPGNAQNTQMFVPGSKSSPMGLGNAPDASQPLPPSMGQANNFKNSPFIGPTTADPNYAQQFHNFQQQLYATNTRSQMNNQGMGPNQSFFVPK</sequence>
<reference evidence="2" key="2">
    <citation type="submission" date="2023-05" db="EMBL/GenBank/DDBJ databases">
        <authorList>
            <person name="Fouks B."/>
        </authorList>
    </citation>
    <scope>NUCLEOTIDE SEQUENCE</scope>
    <source>
        <strain evidence="2">Stay&amp;Tobe</strain>
        <tissue evidence="2">Testes</tissue>
    </source>
</reference>
<organism evidence="2 3">
    <name type="scientific">Diploptera punctata</name>
    <name type="common">Pacific beetle cockroach</name>
    <dbReference type="NCBI Taxonomy" id="6984"/>
    <lineage>
        <taxon>Eukaryota</taxon>
        <taxon>Metazoa</taxon>
        <taxon>Ecdysozoa</taxon>
        <taxon>Arthropoda</taxon>
        <taxon>Hexapoda</taxon>
        <taxon>Insecta</taxon>
        <taxon>Pterygota</taxon>
        <taxon>Neoptera</taxon>
        <taxon>Polyneoptera</taxon>
        <taxon>Dictyoptera</taxon>
        <taxon>Blattodea</taxon>
        <taxon>Blaberoidea</taxon>
        <taxon>Blaberidae</taxon>
        <taxon>Diplopterinae</taxon>
        <taxon>Diploptera</taxon>
    </lineage>
</organism>
<evidence type="ECO:0000256" key="1">
    <source>
        <dbReference type="SAM" id="MobiDB-lite"/>
    </source>
</evidence>
<proteinExistence type="predicted"/>
<feature type="compositionally biased region" description="Polar residues" evidence="1">
    <location>
        <begin position="59"/>
        <end position="79"/>
    </location>
</feature>
<keyword evidence="3" id="KW-1185">Reference proteome</keyword>
<dbReference type="Proteomes" id="UP001233999">
    <property type="component" value="Unassembled WGS sequence"/>
</dbReference>